<evidence type="ECO:0000259" key="6">
    <source>
        <dbReference type="Pfam" id="PF04101"/>
    </source>
</evidence>
<proteinExistence type="inferred from homology"/>
<dbReference type="InterPro" id="IPR039042">
    <property type="entry name" value="Alg13-like"/>
</dbReference>
<evidence type="ECO:0000313" key="7">
    <source>
        <dbReference type="EMBL" id="WEU40772.1"/>
    </source>
</evidence>
<dbReference type="EMBL" id="CP091871">
    <property type="protein sequence ID" value="WEU40772.1"/>
    <property type="molecule type" value="Genomic_DNA"/>
</dbReference>
<dbReference type="PANTHER" id="PTHR12867">
    <property type="entry name" value="GLYCOSYL TRANSFERASE-RELATED"/>
    <property type="match status" value="1"/>
</dbReference>
<dbReference type="GO" id="GO:0006488">
    <property type="term" value="P:dolichol-linked oligosaccharide biosynthetic process"/>
    <property type="evidence" value="ECO:0007669"/>
    <property type="project" value="InterPro"/>
</dbReference>
<gene>
    <name evidence="7" type="ORF">OdinLCB4_002295</name>
</gene>
<dbReference type="Proteomes" id="UP000186851">
    <property type="component" value="Chromosome"/>
</dbReference>
<comment type="subcellular location">
    <subcellularLocation>
        <location evidence="1">Endoplasmic reticulum</location>
    </subcellularLocation>
</comment>
<accession>A0AAF0D336</accession>
<evidence type="ECO:0000256" key="5">
    <source>
        <dbReference type="ARBA" id="ARBA00022824"/>
    </source>
</evidence>
<reference evidence="7" key="2">
    <citation type="journal article" date="2022" name="Nat. Microbiol.">
        <title>A closed Candidatus Odinarchaeum chromosome exposes Asgard archaeal viruses.</title>
        <authorList>
            <person name="Tamarit D."/>
            <person name="Caceres E.F."/>
            <person name="Krupovic M."/>
            <person name="Nijland R."/>
            <person name="Eme L."/>
            <person name="Robinson N.P."/>
            <person name="Ettema T.J.G."/>
        </authorList>
    </citation>
    <scope>NUCLEOTIDE SEQUENCE</scope>
    <source>
        <strain evidence="7">LCB_4</strain>
    </source>
</reference>
<reference evidence="7" key="1">
    <citation type="journal article" date="2017" name="Nature">
        <title>Asgard archaea illuminate the origin of eukaryotic cellular complexity.</title>
        <authorList>
            <person name="Zaremba-Niedzwiedzka K."/>
            <person name="Caceres E.F."/>
            <person name="Saw J.H."/>
            <person name="Backstrom D."/>
            <person name="Juzokaite L."/>
            <person name="Vancaester E."/>
            <person name="Seitz K.W."/>
            <person name="Anantharaman K."/>
            <person name="Starnawski P."/>
            <person name="Kjeldsen K.U."/>
            <person name="Scott M.B."/>
            <person name="Nunoura T."/>
            <person name="Banfield J.F."/>
            <person name="Schramm A."/>
            <person name="Baker B.J."/>
            <person name="Spang A."/>
            <person name="Ettema T.J.G."/>
        </authorList>
    </citation>
    <scope>NUCLEOTIDE SEQUENCE</scope>
    <source>
        <strain evidence="7">LCB_4</strain>
    </source>
</reference>
<evidence type="ECO:0000313" key="8">
    <source>
        <dbReference type="Proteomes" id="UP000186851"/>
    </source>
</evidence>
<sequence length="154" mass="18200">MKLFVTVGTSSFDSLFKKIDEILDYKRDVEAIGQIGAGKYKPRNFRKIFKFTKNIRKYYEWADLIVAHGGAGTLYDILRFNKKAIVIPNRMAVEEHQIELVTELYRLGYIFKGDLERLPQQLDECLKYEFKPYKIESGWRIYSIIDKYIRSVIV</sequence>
<dbReference type="GO" id="GO:0016758">
    <property type="term" value="F:hexosyltransferase activity"/>
    <property type="evidence" value="ECO:0007669"/>
    <property type="project" value="InterPro"/>
</dbReference>
<dbReference type="Pfam" id="PF04101">
    <property type="entry name" value="Glyco_tran_28_C"/>
    <property type="match status" value="1"/>
</dbReference>
<evidence type="ECO:0000256" key="1">
    <source>
        <dbReference type="ARBA" id="ARBA00004240"/>
    </source>
</evidence>
<evidence type="ECO:0000256" key="3">
    <source>
        <dbReference type="ARBA" id="ARBA00022676"/>
    </source>
</evidence>
<keyword evidence="3" id="KW-0328">Glycosyltransferase</keyword>
<dbReference type="SUPFAM" id="SSF53756">
    <property type="entry name" value="UDP-Glycosyltransferase/glycogen phosphorylase"/>
    <property type="match status" value="1"/>
</dbReference>
<name>A0AAF0D336_ODILC</name>
<comment type="similarity">
    <text evidence="2">Belongs to the glycosyltransferase 28 family.</text>
</comment>
<dbReference type="InterPro" id="IPR007235">
    <property type="entry name" value="Glyco_trans_28_C"/>
</dbReference>
<keyword evidence="4" id="KW-0808">Transferase</keyword>
<dbReference type="KEGG" id="oyw:OdinLCB4_002295"/>
<protein>
    <recommendedName>
        <fullName evidence="6">Glycosyl transferase family 28 C-terminal domain-containing protein</fullName>
    </recommendedName>
</protein>
<feature type="domain" description="Glycosyl transferase family 28 C-terminal" evidence="6">
    <location>
        <begin position="3"/>
        <end position="128"/>
    </location>
</feature>
<keyword evidence="5" id="KW-0256">Endoplasmic reticulum</keyword>
<dbReference type="PANTHER" id="PTHR12867:SF6">
    <property type="entry name" value="N-ACETYLGLUCOSAMINYLDIPHOSPHODOLICHOL N-ACETYLGLUCOSAMINYLTRANSFERASE"/>
    <property type="match status" value="1"/>
</dbReference>
<evidence type="ECO:0000256" key="4">
    <source>
        <dbReference type="ARBA" id="ARBA00022679"/>
    </source>
</evidence>
<dbReference type="InterPro" id="IPR048097">
    <property type="entry name" value="Cps14G-like"/>
</dbReference>
<organism evidence="7 8">
    <name type="scientific">Odinarchaeota yellowstonii (strain LCB_4)</name>
    <dbReference type="NCBI Taxonomy" id="1841599"/>
    <lineage>
        <taxon>Archaea</taxon>
        <taxon>Promethearchaeati</taxon>
        <taxon>Candidatus Odinarchaeota</taxon>
        <taxon>Candidatus Odinarchaeia</taxon>
        <taxon>Candidatus Odinarchaeales</taxon>
        <taxon>Candidatus Odinarchaeaceae</taxon>
        <taxon>Candidatus Odinarchaeum</taxon>
    </lineage>
</organism>
<dbReference type="AlphaFoldDB" id="A0AAF0D336"/>
<dbReference type="Gene3D" id="3.40.50.2000">
    <property type="entry name" value="Glycogen Phosphorylase B"/>
    <property type="match status" value="1"/>
</dbReference>
<dbReference type="NCBIfam" id="NF041548">
    <property type="entry name" value="PssE"/>
    <property type="match status" value="1"/>
</dbReference>
<evidence type="ECO:0000256" key="2">
    <source>
        <dbReference type="ARBA" id="ARBA00006962"/>
    </source>
</evidence>